<protein>
    <submittedName>
        <fullName evidence="6">Microfibrillar-associated protein 1</fullName>
    </submittedName>
</protein>
<dbReference type="AlphaFoldDB" id="A0AA41NAJ4"/>
<comment type="subunit">
    <text evidence="3">Component of the spliceosome B complex. Interacts with PRPF38A (via N-terminal interaction domain).</text>
</comment>
<name>A0AA41NAJ4_SCICA</name>
<dbReference type="EMBL" id="JAATJV010407121">
    <property type="protein sequence ID" value="MBZ3886314.1"/>
    <property type="molecule type" value="Genomic_DNA"/>
</dbReference>
<evidence type="ECO:0000256" key="3">
    <source>
        <dbReference type="ARBA" id="ARBA00047104"/>
    </source>
</evidence>
<feature type="compositionally biased region" description="Basic and acidic residues" evidence="4">
    <location>
        <begin position="64"/>
        <end position="98"/>
    </location>
</feature>
<feature type="domain" description="Micro-fibrillar-associated protein 1 C-terminal" evidence="5">
    <location>
        <begin position="71"/>
        <end position="231"/>
    </location>
</feature>
<comment type="similarity">
    <text evidence="2">Belongs to the MFAP1 family.</text>
</comment>
<evidence type="ECO:0000313" key="6">
    <source>
        <dbReference type="EMBL" id="MBZ3886314.1"/>
    </source>
</evidence>
<reference evidence="6" key="1">
    <citation type="submission" date="2020-03" db="EMBL/GenBank/DDBJ databases">
        <title>Studies in the Genomics of Life Span.</title>
        <authorList>
            <person name="Glass D."/>
        </authorList>
    </citation>
    <scope>NUCLEOTIDE SEQUENCE</scope>
    <source>
        <strain evidence="6">SUZIE</strain>
        <tissue evidence="6">Muscle</tissue>
    </source>
</reference>
<evidence type="ECO:0000256" key="2">
    <source>
        <dbReference type="ARBA" id="ARBA00008155"/>
    </source>
</evidence>
<proteinExistence type="inferred from homology"/>
<evidence type="ECO:0000256" key="1">
    <source>
        <dbReference type="ARBA" id="ARBA00002609"/>
    </source>
</evidence>
<evidence type="ECO:0000256" key="4">
    <source>
        <dbReference type="SAM" id="MobiDB-lite"/>
    </source>
</evidence>
<gene>
    <name evidence="6" type="ORF">SUZIE_187330</name>
</gene>
<sequence length="326" mass="38109">MELKGTTVLLLPIKRAAGLLPAQTWILLHNCRSSYKMLVVLLTVALLALSPARTLCEEGWSESSRTRDRGIETERARAGSKVQGEERRKDTLKIVGEETKEELEEDKRSLSALNTDRENDEEKYEAWKVREPKRIKRVREDQETLKKEKAEIKHLRNLTEEEERQAELRANGKVITNKTVKGKYKFLQKYYHRDAFFMNVDEEVYKRDFSAPTLENHFNKTILPKVMQVKNPNTPTLWFKIPPPSTHHGAKRVPRTRNSLDRRQLEYEMCLSDHLPRRGKLPTVQLFIPTVGHQGMSQHLVLDILLSLFTWFLYPPYWTYCHTISG</sequence>
<evidence type="ECO:0000313" key="7">
    <source>
        <dbReference type="Proteomes" id="UP001166674"/>
    </source>
</evidence>
<accession>A0AA41NAJ4</accession>
<feature type="region of interest" description="Disordered" evidence="4">
    <location>
        <begin position="59"/>
        <end position="117"/>
    </location>
</feature>
<dbReference type="InterPro" id="IPR033194">
    <property type="entry name" value="MFAP1"/>
</dbReference>
<comment type="caution">
    <text evidence="6">The sequence shown here is derived from an EMBL/GenBank/DDBJ whole genome shotgun (WGS) entry which is preliminary data.</text>
</comment>
<dbReference type="InterPro" id="IPR009730">
    <property type="entry name" value="MFAP1_C"/>
</dbReference>
<organism evidence="6 7">
    <name type="scientific">Sciurus carolinensis</name>
    <name type="common">Eastern gray squirrel</name>
    <dbReference type="NCBI Taxonomy" id="30640"/>
    <lineage>
        <taxon>Eukaryota</taxon>
        <taxon>Metazoa</taxon>
        <taxon>Chordata</taxon>
        <taxon>Craniata</taxon>
        <taxon>Vertebrata</taxon>
        <taxon>Euteleostomi</taxon>
        <taxon>Mammalia</taxon>
        <taxon>Eutheria</taxon>
        <taxon>Euarchontoglires</taxon>
        <taxon>Glires</taxon>
        <taxon>Rodentia</taxon>
        <taxon>Sciuromorpha</taxon>
        <taxon>Sciuridae</taxon>
        <taxon>Sciurinae</taxon>
        <taxon>Sciurini</taxon>
        <taxon>Sciurus</taxon>
    </lineage>
</organism>
<dbReference type="PANTHER" id="PTHR15327">
    <property type="entry name" value="MICROFIBRIL-ASSOCIATED PROTEIN"/>
    <property type="match status" value="1"/>
</dbReference>
<keyword evidence="7" id="KW-1185">Reference proteome</keyword>
<comment type="function">
    <text evidence="1">Involved in pre-mRNA splicing as a component of the spliceosome.</text>
</comment>
<evidence type="ECO:0000259" key="5">
    <source>
        <dbReference type="Pfam" id="PF06991"/>
    </source>
</evidence>
<dbReference type="Pfam" id="PF06991">
    <property type="entry name" value="MFAP1"/>
    <property type="match status" value="1"/>
</dbReference>
<dbReference type="Proteomes" id="UP001166674">
    <property type="component" value="Unassembled WGS sequence"/>
</dbReference>